<dbReference type="EMBL" id="FAXA01000036">
    <property type="protein sequence ID" value="CUV01274.1"/>
    <property type="molecule type" value="Genomic_DNA"/>
</dbReference>
<reference evidence="1" key="1">
    <citation type="submission" date="2015-10" db="EMBL/GenBank/DDBJ databases">
        <authorList>
            <person name="Gilbert D.G."/>
        </authorList>
    </citation>
    <scope>NUCLEOTIDE SEQUENCE</scope>
</reference>
<organism evidence="1">
    <name type="scientific">hydrothermal vent metagenome</name>
    <dbReference type="NCBI Taxonomy" id="652676"/>
    <lineage>
        <taxon>unclassified sequences</taxon>
        <taxon>metagenomes</taxon>
        <taxon>ecological metagenomes</taxon>
    </lineage>
</organism>
<accession>A0A160V6A3</accession>
<protein>
    <submittedName>
        <fullName evidence="1">Uncharacterized protein</fullName>
    </submittedName>
</protein>
<evidence type="ECO:0000313" key="1">
    <source>
        <dbReference type="EMBL" id="CUV01274.1"/>
    </source>
</evidence>
<gene>
    <name evidence="1" type="ORF">MGWOODY_Clf2420</name>
</gene>
<proteinExistence type="predicted"/>
<dbReference type="AlphaFoldDB" id="A0A160V6A3"/>
<sequence>MAESEPKSLIYTGPGLLRWKKGEYCYRWKPVNRHLHDLQMLF</sequence>
<name>A0A160V6A3_9ZZZZ</name>